<keyword evidence="3" id="KW-1185">Reference proteome</keyword>
<protein>
    <submittedName>
        <fullName evidence="2">Uncharacterized protein</fullName>
    </submittedName>
</protein>
<evidence type="ECO:0000313" key="3">
    <source>
        <dbReference type="Proteomes" id="UP000681340"/>
    </source>
</evidence>
<feature type="region of interest" description="Disordered" evidence="1">
    <location>
        <begin position="48"/>
        <end position="71"/>
    </location>
</feature>
<gene>
    <name evidence="2" type="ORF">Aau02nite_00150</name>
</gene>
<dbReference type="Proteomes" id="UP000681340">
    <property type="component" value="Unassembled WGS sequence"/>
</dbReference>
<dbReference type="AlphaFoldDB" id="A0A919S3U7"/>
<reference evidence="2" key="1">
    <citation type="submission" date="2021-03" db="EMBL/GenBank/DDBJ databases">
        <title>Whole genome shotgun sequence of Actinoplanes auranticolor NBRC 12245.</title>
        <authorList>
            <person name="Komaki H."/>
            <person name="Tamura T."/>
        </authorList>
    </citation>
    <scope>NUCLEOTIDE SEQUENCE</scope>
    <source>
        <strain evidence="2">NBRC 12245</strain>
    </source>
</reference>
<name>A0A919S3U7_9ACTN</name>
<evidence type="ECO:0000256" key="1">
    <source>
        <dbReference type="SAM" id="MobiDB-lite"/>
    </source>
</evidence>
<sequence>MSRDSERVEQLPRLQCAQVIRTGVDRSDGPQMRLRQAHVMSAKNLVTHEQHGVSSDLQQAPAVARRKRWAQ</sequence>
<evidence type="ECO:0000313" key="2">
    <source>
        <dbReference type="EMBL" id="GIM62839.1"/>
    </source>
</evidence>
<dbReference type="EMBL" id="BOQL01000001">
    <property type="protein sequence ID" value="GIM62839.1"/>
    <property type="molecule type" value="Genomic_DNA"/>
</dbReference>
<accession>A0A919S3U7</accession>
<organism evidence="2 3">
    <name type="scientific">Actinoplanes auranticolor</name>
    <dbReference type="NCBI Taxonomy" id="47988"/>
    <lineage>
        <taxon>Bacteria</taxon>
        <taxon>Bacillati</taxon>
        <taxon>Actinomycetota</taxon>
        <taxon>Actinomycetes</taxon>
        <taxon>Micromonosporales</taxon>
        <taxon>Micromonosporaceae</taxon>
        <taxon>Actinoplanes</taxon>
    </lineage>
</organism>
<proteinExistence type="predicted"/>
<comment type="caution">
    <text evidence="2">The sequence shown here is derived from an EMBL/GenBank/DDBJ whole genome shotgun (WGS) entry which is preliminary data.</text>
</comment>